<keyword evidence="3" id="KW-0732">Signal</keyword>
<evidence type="ECO:0000259" key="5">
    <source>
        <dbReference type="Pfam" id="PF18120"/>
    </source>
</evidence>
<dbReference type="FunFam" id="3.20.20.80:FF:000135">
    <property type="entry name" value="Beta-galactosidase, putative, bgl35A"/>
    <property type="match status" value="1"/>
</dbReference>
<dbReference type="InterPro" id="IPR013529">
    <property type="entry name" value="Glyco_hydro_42_N"/>
</dbReference>
<feature type="domain" description="DUF5597" evidence="5">
    <location>
        <begin position="392"/>
        <end position="530"/>
    </location>
</feature>
<name>W0ACA8_9SPHN</name>
<dbReference type="KEGG" id="ssan:NX02_15190"/>
<dbReference type="EMBL" id="CP006644">
    <property type="protein sequence ID" value="AHE54721.1"/>
    <property type="molecule type" value="Genomic_DNA"/>
</dbReference>
<feature type="signal peptide" evidence="3">
    <location>
        <begin position="1"/>
        <end position="27"/>
    </location>
</feature>
<dbReference type="Pfam" id="PF18120">
    <property type="entry name" value="DUF5597"/>
    <property type="match status" value="1"/>
</dbReference>
<dbReference type="PATRIC" id="fig|1123269.5.peg.2966"/>
<evidence type="ECO:0000313" key="6">
    <source>
        <dbReference type="EMBL" id="AHE54721.1"/>
    </source>
</evidence>
<dbReference type="Pfam" id="PF02449">
    <property type="entry name" value="Glyco_hydro_42"/>
    <property type="match status" value="1"/>
</dbReference>
<reference evidence="6 7" key="1">
    <citation type="submission" date="2013-07" db="EMBL/GenBank/DDBJ databases">
        <title>Completed genome of Sphingomonas sanxanigenens NX02.</title>
        <authorList>
            <person name="Ma T."/>
            <person name="Huang H."/>
            <person name="Wu M."/>
            <person name="Li X."/>
            <person name="Li G."/>
        </authorList>
    </citation>
    <scope>NUCLEOTIDE SEQUENCE [LARGE SCALE GENOMIC DNA]</scope>
    <source>
        <strain evidence="6 7">NX02</strain>
    </source>
</reference>
<dbReference type="Proteomes" id="UP000018851">
    <property type="component" value="Chromosome"/>
</dbReference>
<evidence type="ECO:0000313" key="7">
    <source>
        <dbReference type="Proteomes" id="UP000018851"/>
    </source>
</evidence>
<dbReference type="SUPFAM" id="SSF51445">
    <property type="entry name" value="(Trans)glycosidases"/>
    <property type="match status" value="1"/>
</dbReference>
<dbReference type="eggNOG" id="COG1874">
    <property type="taxonomic scope" value="Bacteria"/>
</dbReference>
<feature type="chain" id="PRO_5004785305" evidence="3">
    <location>
        <begin position="28"/>
        <end position="545"/>
    </location>
</feature>
<keyword evidence="2" id="KW-0326">Glycosidase</keyword>
<dbReference type="RefSeq" id="WP_039996600.1">
    <property type="nucleotide sequence ID" value="NZ_CP006644.1"/>
</dbReference>
<keyword evidence="7" id="KW-1185">Reference proteome</keyword>
<dbReference type="STRING" id="1123269.NX02_15190"/>
<dbReference type="HOGENOM" id="CLU_027430_0_0_5"/>
<accession>W0ACA8</accession>
<gene>
    <name evidence="6" type="ORF">NX02_15190</name>
</gene>
<dbReference type="Gene3D" id="3.20.20.80">
    <property type="entry name" value="Glycosidases"/>
    <property type="match status" value="1"/>
</dbReference>
<proteinExistence type="predicted"/>
<dbReference type="InterPro" id="IPR017853">
    <property type="entry name" value="GH"/>
</dbReference>
<keyword evidence="1 6" id="KW-0378">Hydrolase</keyword>
<dbReference type="GO" id="GO:0009341">
    <property type="term" value="C:beta-galactosidase complex"/>
    <property type="evidence" value="ECO:0007669"/>
    <property type="project" value="InterPro"/>
</dbReference>
<sequence length="545" mass="60654">MPMKTRFLSAALGGLLLITGTAAGAQAKGDLPRLETRNGRHALIVDGAPFVMLGGQVNNSSNYAEPLTKVWPILDRIAANTIEIPIAWQQLEPEEGRFDFAFVQHLLDEARKHDKRIVLLWFGAYKNTGYGYAPDWVKRDNRRFPRMKTRDGKDHDVLTPLAAATLEADRRAFVQLMTYIRDHDAQNSVIMVQPENEVGSYRNPRDYSAAAQKLFDAPVPATLAKALRKPAGTWTQMFGDQADRMFNTWHTARYVEALAAAGKAIKPLPMYVNAALSDPFKTPDPMGVASGGPQGDVIDIWKAGAPSIDVAAPDIYDRASRNVFRHLDLYARPDNALMVPEIGNAREYARYFWAALGRGAIGYAPFGMDDTGYFNYPLGARSFDDATLDAVAAKYRVIGGAMRDWARIAYERPTWGAARPDDGSPLSTTMGDWTITANFGEWQFGQKEWTFLKTDPTPWGAEPVGGMVVAQLSADEFLLTGDFVRVRFAARAGTPENAMMLRVEEGHFEAGKWVMDRVWNGDQTDYGLNLIDKPVWLKVTMGRYR</sequence>
<organism evidence="6 7">
    <name type="scientific">Sphingomonas sanxanigenens DSM 19645 = NX02</name>
    <dbReference type="NCBI Taxonomy" id="1123269"/>
    <lineage>
        <taxon>Bacteria</taxon>
        <taxon>Pseudomonadati</taxon>
        <taxon>Pseudomonadota</taxon>
        <taxon>Alphaproteobacteria</taxon>
        <taxon>Sphingomonadales</taxon>
        <taxon>Sphingomonadaceae</taxon>
        <taxon>Sphingomonas</taxon>
    </lineage>
</organism>
<dbReference type="GO" id="GO:0004565">
    <property type="term" value="F:beta-galactosidase activity"/>
    <property type="evidence" value="ECO:0007669"/>
    <property type="project" value="InterPro"/>
</dbReference>
<dbReference type="Gene3D" id="2.60.220.20">
    <property type="entry name" value="putative beta-Galactosidase from caulobacter crescentus"/>
    <property type="match status" value="1"/>
</dbReference>
<evidence type="ECO:0000259" key="4">
    <source>
        <dbReference type="Pfam" id="PF02449"/>
    </source>
</evidence>
<dbReference type="AlphaFoldDB" id="W0ACA8"/>
<dbReference type="InterPro" id="IPR040719">
    <property type="entry name" value="DUF5597"/>
</dbReference>
<protein>
    <submittedName>
        <fullName evidence="6">Glycoside hydrolase</fullName>
    </submittedName>
</protein>
<evidence type="ECO:0000256" key="1">
    <source>
        <dbReference type="ARBA" id="ARBA00022801"/>
    </source>
</evidence>
<evidence type="ECO:0000256" key="2">
    <source>
        <dbReference type="ARBA" id="ARBA00023295"/>
    </source>
</evidence>
<feature type="domain" description="Glycoside hydrolase family 42 N-terminal" evidence="4">
    <location>
        <begin position="86"/>
        <end position="238"/>
    </location>
</feature>
<dbReference type="GO" id="GO:0005975">
    <property type="term" value="P:carbohydrate metabolic process"/>
    <property type="evidence" value="ECO:0007669"/>
    <property type="project" value="InterPro"/>
</dbReference>
<evidence type="ECO:0000256" key="3">
    <source>
        <dbReference type="SAM" id="SignalP"/>
    </source>
</evidence>